<proteinExistence type="predicted"/>
<feature type="region of interest" description="Disordered" evidence="1">
    <location>
        <begin position="1"/>
        <end position="61"/>
    </location>
</feature>
<feature type="compositionally biased region" description="Low complexity" evidence="1">
    <location>
        <begin position="1"/>
        <end position="11"/>
    </location>
</feature>
<reference evidence="2 3" key="1">
    <citation type="submission" date="2019-05" db="EMBL/GenBank/DDBJ databases">
        <title>Another draft genome of Portunus trituberculatus and its Hox gene families provides insights of decapod evolution.</title>
        <authorList>
            <person name="Jeong J.-H."/>
            <person name="Song I."/>
            <person name="Kim S."/>
            <person name="Choi T."/>
            <person name="Kim D."/>
            <person name="Ryu S."/>
            <person name="Kim W."/>
        </authorList>
    </citation>
    <scope>NUCLEOTIDE SEQUENCE [LARGE SCALE GENOMIC DNA]</scope>
    <source>
        <tissue evidence="2">Muscle</tissue>
    </source>
</reference>
<comment type="caution">
    <text evidence="2">The sequence shown here is derived from an EMBL/GenBank/DDBJ whole genome shotgun (WGS) entry which is preliminary data.</text>
</comment>
<sequence length="112" mass="11927">MHRPGAGLLVGVQGGGTRDGRGEGGRDRVRWQVDGGEERTREGDRVGGKSEEEEEEELPRDVRGGIRDGCCEGRGRVCWGGAACGCMLGNNVRNRQQGVVAGMEGDVCGREN</sequence>
<organism evidence="2 3">
    <name type="scientific">Portunus trituberculatus</name>
    <name type="common">Swimming crab</name>
    <name type="synonym">Neptunus trituberculatus</name>
    <dbReference type="NCBI Taxonomy" id="210409"/>
    <lineage>
        <taxon>Eukaryota</taxon>
        <taxon>Metazoa</taxon>
        <taxon>Ecdysozoa</taxon>
        <taxon>Arthropoda</taxon>
        <taxon>Crustacea</taxon>
        <taxon>Multicrustacea</taxon>
        <taxon>Malacostraca</taxon>
        <taxon>Eumalacostraca</taxon>
        <taxon>Eucarida</taxon>
        <taxon>Decapoda</taxon>
        <taxon>Pleocyemata</taxon>
        <taxon>Brachyura</taxon>
        <taxon>Eubrachyura</taxon>
        <taxon>Portunoidea</taxon>
        <taxon>Portunidae</taxon>
        <taxon>Portuninae</taxon>
        <taxon>Portunus</taxon>
    </lineage>
</organism>
<accession>A0A5B7K8W6</accession>
<evidence type="ECO:0000256" key="1">
    <source>
        <dbReference type="SAM" id="MobiDB-lite"/>
    </source>
</evidence>
<dbReference type="EMBL" id="VSRR010145964">
    <property type="protein sequence ID" value="MPD05431.1"/>
    <property type="molecule type" value="Genomic_DNA"/>
</dbReference>
<name>A0A5B7K8W6_PORTR</name>
<evidence type="ECO:0000313" key="2">
    <source>
        <dbReference type="EMBL" id="MPD05431.1"/>
    </source>
</evidence>
<evidence type="ECO:0000313" key="3">
    <source>
        <dbReference type="Proteomes" id="UP000324222"/>
    </source>
</evidence>
<dbReference type="AlphaFoldDB" id="A0A5B7K8W6"/>
<keyword evidence="3" id="KW-1185">Reference proteome</keyword>
<protein>
    <submittedName>
        <fullName evidence="2">Uncharacterized protein</fullName>
    </submittedName>
</protein>
<dbReference type="Proteomes" id="UP000324222">
    <property type="component" value="Unassembled WGS sequence"/>
</dbReference>
<feature type="compositionally biased region" description="Basic and acidic residues" evidence="1">
    <location>
        <begin position="18"/>
        <end position="50"/>
    </location>
</feature>
<gene>
    <name evidence="2" type="ORF">E2C01_101174</name>
</gene>